<accession>A0ABS2EN63</accession>
<dbReference type="SFLD" id="SFLDG01140">
    <property type="entry name" value="C2.B:_Phosphomannomutase_and_P"/>
    <property type="match status" value="1"/>
</dbReference>
<dbReference type="InterPro" id="IPR006379">
    <property type="entry name" value="HAD-SF_hydro_IIB"/>
</dbReference>
<name>A0ABS2EN63_9LACO</name>
<dbReference type="GO" id="GO:0050308">
    <property type="term" value="F:sugar-phosphatase activity"/>
    <property type="evidence" value="ECO:0007669"/>
    <property type="project" value="UniProtKB-EC"/>
</dbReference>
<comment type="caution">
    <text evidence="1">The sequence shown here is derived from an EMBL/GenBank/DDBJ whole genome shotgun (WGS) entry which is preliminary data.</text>
</comment>
<evidence type="ECO:0000313" key="2">
    <source>
        <dbReference type="Proteomes" id="UP000776629"/>
    </source>
</evidence>
<protein>
    <submittedName>
        <fullName evidence="1">Sugar-phosphatase</fullName>
        <ecNumber evidence="1">3.1.3.23</ecNumber>
    </submittedName>
</protein>
<dbReference type="PANTHER" id="PTHR10000">
    <property type="entry name" value="PHOSPHOSERINE PHOSPHATASE"/>
    <property type="match status" value="1"/>
</dbReference>
<dbReference type="CDD" id="cd07516">
    <property type="entry name" value="HAD_Pase"/>
    <property type="match status" value="1"/>
</dbReference>
<dbReference type="Gene3D" id="3.40.50.1000">
    <property type="entry name" value="HAD superfamily/HAD-like"/>
    <property type="match status" value="1"/>
</dbReference>
<dbReference type="InterPro" id="IPR036412">
    <property type="entry name" value="HAD-like_sf"/>
</dbReference>
<sequence>MAIKLIAIDIDGTLINDQREITPATKAALAKATASGLKVVLCTGRPMTGVAAYLDELNLNGQADQYVISFNGGLAQSTDEHPIVEATISFDDYLDLQNFYRKNKVKCIIETSDFIYTANQDISPYTVHESDLVSMPIHYRTIDQQIALRNQMEIGKVMLTDEPAKIDAILPKIPAELKTRFAFVRSEAFYLEAVNPKAGKGNTLKALAAHLGFTMDEVMAIGNAQNDESMIKVAGVGVAMGNSIASTLACADITVADNNHDGVAEAVEKAMTGNY</sequence>
<keyword evidence="2" id="KW-1185">Reference proteome</keyword>
<dbReference type="InterPro" id="IPR023214">
    <property type="entry name" value="HAD_sf"/>
</dbReference>
<dbReference type="Pfam" id="PF08282">
    <property type="entry name" value="Hydrolase_3"/>
    <property type="match status" value="1"/>
</dbReference>
<reference evidence="1 2" key="1">
    <citation type="journal article" date="2021" name="Sci. Rep.">
        <title>The distribution of antibiotic resistance genes in chicken gut microbiota commensals.</title>
        <authorList>
            <person name="Juricova H."/>
            <person name="Matiasovicova J."/>
            <person name="Kubasova T."/>
            <person name="Cejkova D."/>
            <person name="Rychlik I."/>
        </authorList>
    </citation>
    <scope>NUCLEOTIDE SEQUENCE [LARGE SCALE GENOMIC DNA]</scope>
    <source>
        <strain evidence="1 2">An810</strain>
    </source>
</reference>
<dbReference type="EMBL" id="JACJJQ010000011">
    <property type="protein sequence ID" value="MBM6753858.1"/>
    <property type="molecule type" value="Genomic_DNA"/>
</dbReference>
<organism evidence="1 2">
    <name type="scientific">Limosilactobacillus alvi</name>
    <dbReference type="NCBI Taxonomy" id="990412"/>
    <lineage>
        <taxon>Bacteria</taxon>
        <taxon>Bacillati</taxon>
        <taxon>Bacillota</taxon>
        <taxon>Bacilli</taxon>
        <taxon>Lactobacillales</taxon>
        <taxon>Lactobacillaceae</taxon>
        <taxon>Limosilactobacillus</taxon>
    </lineage>
</organism>
<dbReference type="Gene3D" id="3.30.1240.10">
    <property type="match status" value="1"/>
</dbReference>
<dbReference type="SUPFAM" id="SSF56784">
    <property type="entry name" value="HAD-like"/>
    <property type="match status" value="1"/>
</dbReference>
<dbReference type="RefSeq" id="WP_180871385.1">
    <property type="nucleotide sequence ID" value="NZ_JACJJQ010000011.1"/>
</dbReference>
<dbReference type="NCBIfam" id="TIGR00099">
    <property type="entry name" value="Cof-subfamily"/>
    <property type="match status" value="1"/>
</dbReference>
<dbReference type="NCBIfam" id="NF007806">
    <property type="entry name" value="PRK10513.1"/>
    <property type="match status" value="1"/>
</dbReference>
<dbReference type="InterPro" id="IPR000150">
    <property type="entry name" value="Cof"/>
</dbReference>
<dbReference type="Proteomes" id="UP000776629">
    <property type="component" value="Unassembled WGS sequence"/>
</dbReference>
<dbReference type="SFLD" id="SFLDS00003">
    <property type="entry name" value="Haloacid_Dehalogenase"/>
    <property type="match status" value="1"/>
</dbReference>
<dbReference type="PANTHER" id="PTHR10000:SF8">
    <property type="entry name" value="HAD SUPERFAMILY HYDROLASE-LIKE, TYPE 3"/>
    <property type="match status" value="1"/>
</dbReference>
<dbReference type="EC" id="3.1.3.23" evidence="1"/>
<proteinExistence type="predicted"/>
<evidence type="ECO:0000313" key="1">
    <source>
        <dbReference type="EMBL" id="MBM6753858.1"/>
    </source>
</evidence>
<keyword evidence="1" id="KW-0378">Hydrolase</keyword>
<gene>
    <name evidence="1" type="primary">yidA</name>
    <name evidence="1" type="ORF">H5993_03660</name>
</gene>
<dbReference type="NCBIfam" id="TIGR01484">
    <property type="entry name" value="HAD-SF-IIB"/>
    <property type="match status" value="1"/>
</dbReference>